<evidence type="ECO:0000259" key="2">
    <source>
        <dbReference type="Pfam" id="PF13786"/>
    </source>
</evidence>
<evidence type="ECO:0000256" key="1">
    <source>
        <dbReference type="SAM" id="Phobius"/>
    </source>
</evidence>
<organism evidence="3 4">
    <name type="scientific">Candidatus Gallacutalibacter pullicola</name>
    <dbReference type="NCBI Taxonomy" id="2840830"/>
    <lineage>
        <taxon>Bacteria</taxon>
        <taxon>Bacillati</taxon>
        <taxon>Bacillota</taxon>
        <taxon>Clostridia</taxon>
        <taxon>Eubacteriales</taxon>
        <taxon>Candidatus Gallacutalibacter</taxon>
    </lineage>
</organism>
<sequence length="409" mass="45505">MNGKRYRTKNEAIYSEQKLRAVLGRDLAPSPKVDAALREAYILLDGRKQPVRPKRPLRRLAASLCAAAVLLGGGTAFCITNPVIAAQIPLIGRIFASVEQDISHPGDYSSRAEPLAASGSDGAAYVRESGDLTVTFSEAYYDSMALYLSVRIESAEGFPPDFILTENLEGYQWDYDTLRLISTASIFPSAGQSEEFEPVEQIIGPDTIEGKFTDSHTFDGVLCVDLAQMRTEDGEPVALPDSFQYRLSVTQVWSELFETKPVLTRDPDTGGTVTVEEPVIQRYSGDWEFTFDVTLDTSETVRVAVNDTNEDGIGIGMVEKSSYTIQAELLLPEGAPVYDYFVAICDKDNRLLDFREGNTSYVYDIYGRDVSEVHIYVCDYVTYMDECKAENYRNLPKKALYQTTVTLTE</sequence>
<dbReference type="InterPro" id="IPR025436">
    <property type="entry name" value="DUF4179"/>
</dbReference>
<evidence type="ECO:0000313" key="3">
    <source>
        <dbReference type="EMBL" id="HIR56594.1"/>
    </source>
</evidence>
<reference evidence="3" key="1">
    <citation type="submission" date="2020-10" db="EMBL/GenBank/DDBJ databases">
        <authorList>
            <person name="Gilroy R."/>
        </authorList>
    </citation>
    <scope>NUCLEOTIDE SEQUENCE</scope>
    <source>
        <strain evidence="3">ChiSjej1B19-7085</strain>
    </source>
</reference>
<keyword evidence="1" id="KW-1133">Transmembrane helix</keyword>
<dbReference type="EMBL" id="DVHF01000036">
    <property type="protein sequence ID" value="HIR56594.1"/>
    <property type="molecule type" value="Genomic_DNA"/>
</dbReference>
<dbReference type="Pfam" id="PF13786">
    <property type="entry name" value="DUF4179"/>
    <property type="match status" value="1"/>
</dbReference>
<keyword evidence="1" id="KW-0472">Membrane</keyword>
<feature type="transmembrane region" description="Helical" evidence="1">
    <location>
        <begin position="57"/>
        <end position="77"/>
    </location>
</feature>
<feature type="domain" description="DUF4179" evidence="2">
    <location>
        <begin position="60"/>
        <end position="154"/>
    </location>
</feature>
<accession>A0A9D1DPC8</accession>
<gene>
    <name evidence="3" type="ORF">IAA54_02915</name>
</gene>
<proteinExistence type="predicted"/>
<dbReference type="Proteomes" id="UP000886785">
    <property type="component" value="Unassembled WGS sequence"/>
</dbReference>
<comment type="caution">
    <text evidence="3">The sequence shown here is derived from an EMBL/GenBank/DDBJ whole genome shotgun (WGS) entry which is preliminary data.</text>
</comment>
<evidence type="ECO:0000313" key="4">
    <source>
        <dbReference type="Proteomes" id="UP000886785"/>
    </source>
</evidence>
<reference evidence="3" key="2">
    <citation type="journal article" date="2021" name="PeerJ">
        <title>Extensive microbial diversity within the chicken gut microbiome revealed by metagenomics and culture.</title>
        <authorList>
            <person name="Gilroy R."/>
            <person name="Ravi A."/>
            <person name="Getino M."/>
            <person name="Pursley I."/>
            <person name="Horton D.L."/>
            <person name="Alikhan N.F."/>
            <person name="Baker D."/>
            <person name="Gharbi K."/>
            <person name="Hall N."/>
            <person name="Watson M."/>
            <person name="Adriaenssens E.M."/>
            <person name="Foster-Nyarko E."/>
            <person name="Jarju S."/>
            <person name="Secka A."/>
            <person name="Antonio M."/>
            <person name="Oren A."/>
            <person name="Chaudhuri R.R."/>
            <person name="La Ragione R."/>
            <person name="Hildebrand F."/>
            <person name="Pallen M.J."/>
        </authorList>
    </citation>
    <scope>NUCLEOTIDE SEQUENCE</scope>
    <source>
        <strain evidence="3">ChiSjej1B19-7085</strain>
    </source>
</reference>
<keyword evidence="1" id="KW-0812">Transmembrane</keyword>
<name>A0A9D1DPC8_9FIRM</name>
<protein>
    <submittedName>
        <fullName evidence="3">DUF4179 domain-containing protein</fullName>
    </submittedName>
</protein>
<dbReference type="Gene3D" id="2.60.40.1630">
    <property type="entry name" value="bacillus anthracis domain"/>
    <property type="match status" value="1"/>
</dbReference>
<dbReference type="AlphaFoldDB" id="A0A9D1DPC8"/>